<feature type="chain" id="PRO_5045342745" evidence="3">
    <location>
        <begin position="36"/>
        <end position="115"/>
    </location>
</feature>
<gene>
    <name evidence="5" type="ORF">HF577_05085</name>
</gene>
<keyword evidence="2" id="KW-0378">Hydrolase</keyword>
<dbReference type="Proteomes" id="UP001296706">
    <property type="component" value="Unassembled WGS sequence"/>
</dbReference>
<evidence type="ECO:0000256" key="3">
    <source>
        <dbReference type="SAM" id="SignalP"/>
    </source>
</evidence>
<protein>
    <submittedName>
        <fullName evidence="5">Transglycosylase family protein</fullName>
    </submittedName>
</protein>
<keyword evidence="3" id="KW-0732">Signal</keyword>
<reference evidence="5 6" key="1">
    <citation type="submission" date="2020-04" db="EMBL/GenBank/DDBJ databases">
        <authorList>
            <person name="Klaysubun C."/>
            <person name="Duangmal K."/>
            <person name="Lipun K."/>
        </authorList>
    </citation>
    <scope>NUCLEOTIDE SEQUENCE [LARGE SCALE GENOMIC DNA]</scope>
    <source>
        <strain evidence="5 6">JCM 11839</strain>
    </source>
</reference>
<feature type="domain" description="Resuscitation-promoting factor core lysozyme-like" evidence="4">
    <location>
        <begin position="36"/>
        <end position="108"/>
    </location>
</feature>
<proteinExistence type="inferred from homology"/>
<dbReference type="SUPFAM" id="SSF53955">
    <property type="entry name" value="Lysozyme-like"/>
    <property type="match status" value="1"/>
</dbReference>
<evidence type="ECO:0000313" key="5">
    <source>
        <dbReference type="EMBL" id="NMH76476.1"/>
    </source>
</evidence>
<name>A0ABX1R9L5_9PSEU</name>
<evidence type="ECO:0000256" key="2">
    <source>
        <dbReference type="ARBA" id="ARBA00022801"/>
    </source>
</evidence>
<dbReference type="Pfam" id="PF06737">
    <property type="entry name" value="Transglycosylas"/>
    <property type="match status" value="1"/>
</dbReference>
<dbReference type="Gene3D" id="1.10.530.10">
    <property type="match status" value="1"/>
</dbReference>
<evidence type="ECO:0000313" key="6">
    <source>
        <dbReference type="Proteomes" id="UP001296706"/>
    </source>
</evidence>
<dbReference type="InterPro" id="IPR023346">
    <property type="entry name" value="Lysozyme-like_dom_sf"/>
</dbReference>
<feature type="signal peptide" evidence="3">
    <location>
        <begin position="1"/>
        <end position="35"/>
    </location>
</feature>
<organism evidence="5 6">
    <name type="scientific">Pseudonocardia xinjiangensis</name>
    <dbReference type="NCBI Taxonomy" id="75289"/>
    <lineage>
        <taxon>Bacteria</taxon>
        <taxon>Bacillati</taxon>
        <taxon>Actinomycetota</taxon>
        <taxon>Actinomycetes</taxon>
        <taxon>Pseudonocardiales</taxon>
        <taxon>Pseudonocardiaceae</taxon>
        <taxon>Pseudonocardia</taxon>
    </lineage>
</organism>
<sequence length="115" mass="12184">MNSPKSRMGRTLLRLTLAGTVALGVPLAIAGTANAAPASVWDRLAQCESTGNWKINSGNGFFGGLQFTLSTWRGFGGQGMPHQASREQQIAVAERVLAGQGWKAWPVCSSKLGLR</sequence>
<comment type="caution">
    <text evidence="5">The sequence shown here is derived from an EMBL/GenBank/DDBJ whole genome shotgun (WGS) entry which is preliminary data.</text>
</comment>
<evidence type="ECO:0000259" key="4">
    <source>
        <dbReference type="Pfam" id="PF06737"/>
    </source>
</evidence>
<dbReference type="CDD" id="cd13925">
    <property type="entry name" value="RPF"/>
    <property type="match status" value="1"/>
</dbReference>
<comment type="similarity">
    <text evidence="1">Belongs to the transglycosylase family. Rpf subfamily.</text>
</comment>
<accession>A0ABX1R9L5</accession>
<dbReference type="EMBL" id="JAAXKY010000009">
    <property type="protein sequence ID" value="NMH76476.1"/>
    <property type="molecule type" value="Genomic_DNA"/>
</dbReference>
<keyword evidence="6" id="KW-1185">Reference proteome</keyword>
<dbReference type="InterPro" id="IPR010618">
    <property type="entry name" value="RPF"/>
</dbReference>
<dbReference type="RefSeq" id="WP_169394552.1">
    <property type="nucleotide sequence ID" value="NZ_BAAAJH010000022.1"/>
</dbReference>
<evidence type="ECO:0000256" key="1">
    <source>
        <dbReference type="ARBA" id="ARBA00010830"/>
    </source>
</evidence>